<sequence>MASTKPKTVKQLGQFLQEQQEPFILEIYLSERGCRKKNFYSEGNINSCKGNSGKRSGSFSLNNSRKGIPLCPKVLRAVYNKLISVKDSPKIKNNENRGDQLSITEVARNSQEVAEPDRFSSASNTTVFNSCSESDAEEASTQVQKGGISLIADTSQSFKFWSPGEKKIAADRKFGRKCMEEDSEQISPVSVLEEIHSHRVSPLARQSSGTTQEDNPSKSSSTLAKKITEDSLLSASLWNLLFQSAEEKPSSAGAAELEELMRYKPTSQFFKSKKNLQQTKQLLFDCVREALDIHGKERKQQQNHKEIMRPELLGKLICDKIKLWGIQSGDEFNITRLLNLDFKDSAQEWNDFQPQMRDLAFEIGDAILEDIRDQIVTDMVFSLQNLVT</sequence>
<name>A0ACC1WRR8_MELAZ</name>
<dbReference type="EMBL" id="CM051407">
    <property type="protein sequence ID" value="KAJ4701579.1"/>
    <property type="molecule type" value="Genomic_DNA"/>
</dbReference>
<gene>
    <name evidence="1" type="ORF">OWV82_024804</name>
</gene>
<dbReference type="Proteomes" id="UP001164539">
    <property type="component" value="Chromosome 14"/>
</dbReference>
<keyword evidence="2" id="KW-1185">Reference proteome</keyword>
<organism evidence="1 2">
    <name type="scientific">Melia azedarach</name>
    <name type="common">Chinaberry tree</name>
    <dbReference type="NCBI Taxonomy" id="155640"/>
    <lineage>
        <taxon>Eukaryota</taxon>
        <taxon>Viridiplantae</taxon>
        <taxon>Streptophyta</taxon>
        <taxon>Embryophyta</taxon>
        <taxon>Tracheophyta</taxon>
        <taxon>Spermatophyta</taxon>
        <taxon>Magnoliopsida</taxon>
        <taxon>eudicotyledons</taxon>
        <taxon>Gunneridae</taxon>
        <taxon>Pentapetalae</taxon>
        <taxon>rosids</taxon>
        <taxon>malvids</taxon>
        <taxon>Sapindales</taxon>
        <taxon>Meliaceae</taxon>
        <taxon>Melia</taxon>
    </lineage>
</organism>
<comment type="caution">
    <text evidence="1">The sequence shown here is derived from an EMBL/GenBank/DDBJ whole genome shotgun (WGS) entry which is preliminary data.</text>
</comment>
<evidence type="ECO:0000313" key="2">
    <source>
        <dbReference type="Proteomes" id="UP001164539"/>
    </source>
</evidence>
<protein>
    <submittedName>
        <fullName evidence="1">DUF4378 domain-containing protein</fullName>
    </submittedName>
</protein>
<proteinExistence type="predicted"/>
<reference evidence="1 2" key="1">
    <citation type="journal article" date="2023" name="Science">
        <title>Complex scaffold remodeling in plant triterpene biosynthesis.</title>
        <authorList>
            <person name="De La Pena R."/>
            <person name="Hodgson H."/>
            <person name="Liu J.C."/>
            <person name="Stephenson M.J."/>
            <person name="Martin A.C."/>
            <person name="Owen C."/>
            <person name="Harkess A."/>
            <person name="Leebens-Mack J."/>
            <person name="Jimenez L.E."/>
            <person name="Osbourn A."/>
            <person name="Sattely E.S."/>
        </authorList>
    </citation>
    <scope>NUCLEOTIDE SEQUENCE [LARGE SCALE GENOMIC DNA]</scope>
    <source>
        <strain evidence="2">cv. JPN11</strain>
        <tissue evidence="1">Leaf</tissue>
    </source>
</reference>
<accession>A0ACC1WRR8</accession>
<evidence type="ECO:0000313" key="1">
    <source>
        <dbReference type="EMBL" id="KAJ4701579.1"/>
    </source>
</evidence>